<evidence type="ECO:0000256" key="1">
    <source>
        <dbReference type="ARBA" id="ARBA00004251"/>
    </source>
</evidence>
<keyword evidence="9" id="KW-0430">Lectin</keyword>
<feature type="disulfide bond" evidence="25">
    <location>
        <begin position="289"/>
        <end position="316"/>
    </location>
</feature>
<dbReference type="InterPro" id="IPR033991">
    <property type="entry name" value="Selectin_CTLD"/>
</dbReference>
<dbReference type="GO" id="GO:0007155">
    <property type="term" value="P:cell adhesion"/>
    <property type="evidence" value="ECO:0007669"/>
    <property type="project" value="UniProtKB-KW"/>
</dbReference>
<dbReference type="Pfam" id="PF00059">
    <property type="entry name" value="Lectin_C"/>
    <property type="match status" value="1"/>
</dbReference>
<dbReference type="Proteomes" id="UP000694560">
    <property type="component" value="Unplaced"/>
</dbReference>
<keyword evidence="8" id="KW-0732">Signal</keyword>
<feature type="disulfide bond" evidence="25">
    <location>
        <begin position="372"/>
        <end position="399"/>
    </location>
</feature>
<dbReference type="FunFam" id="2.10.70.10:FF:000001">
    <property type="entry name" value="Selectin P"/>
    <property type="match status" value="4"/>
</dbReference>
<organism evidence="29 30">
    <name type="scientific">Malurus cyaneus samueli</name>
    <dbReference type="NCBI Taxonomy" id="2593467"/>
    <lineage>
        <taxon>Eukaryota</taxon>
        <taxon>Metazoa</taxon>
        <taxon>Chordata</taxon>
        <taxon>Craniata</taxon>
        <taxon>Vertebrata</taxon>
        <taxon>Euteleostomi</taxon>
        <taxon>Archelosauria</taxon>
        <taxon>Archosauria</taxon>
        <taxon>Dinosauria</taxon>
        <taxon>Saurischia</taxon>
        <taxon>Theropoda</taxon>
        <taxon>Coelurosauria</taxon>
        <taxon>Aves</taxon>
        <taxon>Neognathae</taxon>
        <taxon>Neoaves</taxon>
        <taxon>Telluraves</taxon>
        <taxon>Australaves</taxon>
        <taxon>Passeriformes</taxon>
        <taxon>Meliphagoidea</taxon>
        <taxon>Maluridae</taxon>
        <taxon>Malurus</taxon>
    </lineage>
</organism>
<dbReference type="Gene3D" id="2.10.70.10">
    <property type="entry name" value="Complement Module, domain 1"/>
    <property type="match status" value="4"/>
</dbReference>
<keyword evidence="5 25" id="KW-0768">Sushi</keyword>
<keyword evidence="30" id="KW-1185">Reference proteome</keyword>
<dbReference type="SMART" id="SM00034">
    <property type="entry name" value="CLECT"/>
    <property type="match status" value="1"/>
</dbReference>
<evidence type="ECO:0000259" key="26">
    <source>
        <dbReference type="PROSITE" id="PS50026"/>
    </source>
</evidence>
<evidence type="ECO:0000256" key="3">
    <source>
        <dbReference type="ARBA" id="ARBA00022475"/>
    </source>
</evidence>
<dbReference type="PROSITE" id="PS01186">
    <property type="entry name" value="EGF_2"/>
    <property type="match status" value="1"/>
</dbReference>
<dbReference type="Gene3D" id="3.10.100.10">
    <property type="entry name" value="Mannose-Binding Protein A, subunit A"/>
    <property type="match status" value="1"/>
</dbReference>
<dbReference type="AlphaFoldDB" id="A0A8C5U6S1"/>
<dbReference type="FunFam" id="3.10.100.10:FF:000007">
    <property type="entry name" value="L-selectin"/>
    <property type="match status" value="1"/>
</dbReference>
<dbReference type="FunFam" id="2.10.25.10:FF:000176">
    <property type="entry name" value="Selectin P"/>
    <property type="match status" value="1"/>
</dbReference>
<evidence type="ECO:0000256" key="22">
    <source>
        <dbReference type="ARBA" id="ARBA00045502"/>
    </source>
</evidence>
<dbReference type="SMART" id="SM00179">
    <property type="entry name" value="EGF_CA"/>
    <property type="match status" value="1"/>
</dbReference>
<evidence type="ECO:0000256" key="23">
    <source>
        <dbReference type="ARBA" id="ARBA00046840"/>
    </source>
</evidence>
<dbReference type="PANTHER" id="PTHR19325">
    <property type="entry name" value="COMPLEMENT COMPONENT-RELATED SUSHI DOMAIN-CONTAINING"/>
    <property type="match status" value="1"/>
</dbReference>
<evidence type="ECO:0000256" key="20">
    <source>
        <dbReference type="ARBA" id="ARBA00044337"/>
    </source>
</evidence>
<evidence type="ECO:0000256" key="25">
    <source>
        <dbReference type="PROSITE-ProRule" id="PRU00302"/>
    </source>
</evidence>
<comment type="caution">
    <text evidence="24">Lacks conserved residue(s) required for the propagation of feature annotation.</text>
</comment>
<dbReference type="CDD" id="cd00054">
    <property type="entry name" value="EGF_CA"/>
    <property type="match status" value="1"/>
</dbReference>
<evidence type="ECO:0000259" key="27">
    <source>
        <dbReference type="PROSITE" id="PS50041"/>
    </source>
</evidence>
<keyword evidence="6" id="KW-0812">Transmembrane</keyword>
<keyword evidence="15 24" id="KW-1015">Disulfide bond</keyword>
<evidence type="ECO:0000256" key="15">
    <source>
        <dbReference type="ARBA" id="ARBA00023157"/>
    </source>
</evidence>
<evidence type="ECO:0000256" key="6">
    <source>
        <dbReference type="ARBA" id="ARBA00022692"/>
    </source>
</evidence>
<comment type="subcellular location">
    <subcellularLocation>
        <location evidence="1">Cell membrane</location>
        <topology evidence="1">Single-pass type I membrane protein</topology>
    </subcellularLocation>
</comment>
<dbReference type="Pfam" id="PF00008">
    <property type="entry name" value="EGF"/>
    <property type="match status" value="1"/>
</dbReference>
<feature type="domain" description="Sushi" evidence="28">
    <location>
        <begin position="411"/>
        <end position="472"/>
    </location>
</feature>
<protein>
    <recommendedName>
        <fullName evidence="17">p-selectin</fullName>
    </recommendedName>
    <alternativeName>
        <fullName evidence="18">CD62 antigen-like family member P</fullName>
    </alternativeName>
    <alternativeName>
        <fullName evidence="20">Granule membrane protein 140</fullName>
    </alternativeName>
    <alternativeName>
        <fullName evidence="21">Leukocyte-endothelial cell adhesion molecule 3</fullName>
    </alternativeName>
    <alternativeName>
        <fullName evidence="19">Platelet activation dependent granule-external membrane protein</fullName>
    </alternativeName>
</protein>
<dbReference type="PROSITE" id="PS00615">
    <property type="entry name" value="C_TYPE_LECTIN_1"/>
    <property type="match status" value="1"/>
</dbReference>
<feature type="domain" description="Sushi" evidence="28">
    <location>
        <begin position="340"/>
        <end position="401"/>
    </location>
</feature>
<feature type="disulfide bond" evidence="25">
    <location>
        <begin position="198"/>
        <end position="241"/>
    </location>
</feature>
<dbReference type="InterPro" id="IPR016186">
    <property type="entry name" value="C-type_lectin-like/link_sf"/>
</dbReference>
<keyword evidence="16" id="KW-0325">Glycoprotein</keyword>
<evidence type="ECO:0000256" key="14">
    <source>
        <dbReference type="ARBA" id="ARBA00023136"/>
    </source>
</evidence>
<evidence type="ECO:0000256" key="10">
    <source>
        <dbReference type="ARBA" id="ARBA00022737"/>
    </source>
</evidence>
<evidence type="ECO:0000256" key="12">
    <source>
        <dbReference type="ARBA" id="ARBA00022889"/>
    </source>
</evidence>
<accession>A0A8C5U6S1</accession>
<keyword evidence="4 24" id="KW-0245">EGF-like domain</keyword>
<comment type="similarity">
    <text evidence="2">Belongs to the selectin/LECAM family.</text>
</comment>
<evidence type="ECO:0000313" key="30">
    <source>
        <dbReference type="Proteomes" id="UP000694560"/>
    </source>
</evidence>
<evidence type="ECO:0000256" key="19">
    <source>
        <dbReference type="ARBA" id="ARBA00044292"/>
    </source>
</evidence>
<dbReference type="InterPro" id="IPR050350">
    <property type="entry name" value="Compl-Cell_Adhes-Reg"/>
</dbReference>
<evidence type="ECO:0000256" key="4">
    <source>
        <dbReference type="ARBA" id="ARBA00022536"/>
    </source>
</evidence>
<feature type="disulfide bond" evidence="24">
    <location>
        <begin position="183"/>
        <end position="192"/>
    </location>
</feature>
<evidence type="ECO:0000256" key="21">
    <source>
        <dbReference type="ARBA" id="ARBA00044355"/>
    </source>
</evidence>
<evidence type="ECO:0000256" key="5">
    <source>
        <dbReference type="ARBA" id="ARBA00022659"/>
    </source>
</evidence>
<evidence type="ECO:0000256" key="2">
    <source>
        <dbReference type="ARBA" id="ARBA00007360"/>
    </source>
</evidence>
<evidence type="ECO:0000256" key="13">
    <source>
        <dbReference type="ARBA" id="ARBA00022989"/>
    </source>
</evidence>
<keyword evidence="3" id="KW-1003">Cell membrane</keyword>
<comment type="subunit">
    <text evidence="23">Interacts with SNX17. Interacts with SELPLG/PSGL1 and PODXL2 and mediates neutrophil adhesion and leukocyte rolling. This interaction requires the sialyl-Lewis X epitope of SELPLG and PODXL2, and specific tyrosine sulfation on SELPLG. Interacts (via C-type lectin domain) with alpha-IIb/beta3 integrin ITGA2B:ITGB3 and alpha-V/beta-3 integrin ITGAV:ITGB3. Interacts with alpha5/beta1 integrin ITGA5:ITGB1 and alpha4/beta1 integrin ITGA4:ITGB.</text>
</comment>
<evidence type="ECO:0000256" key="17">
    <source>
        <dbReference type="ARBA" id="ARBA00044174"/>
    </source>
</evidence>
<evidence type="ECO:0000256" key="16">
    <source>
        <dbReference type="ARBA" id="ARBA00023180"/>
    </source>
</evidence>
<dbReference type="PROSITE" id="PS50026">
    <property type="entry name" value="EGF_3"/>
    <property type="match status" value="1"/>
</dbReference>
<evidence type="ECO:0000256" key="7">
    <source>
        <dbReference type="ARBA" id="ARBA00022723"/>
    </source>
</evidence>
<keyword evidence="7" id="KW-0479">Metal-binding</keyword>
<dbReference type="GO" id="GO:0005886">
    <property type="term" value="C:plasma membrane"/>
    <property type="evidence" value="ECO:0007669"/>
    <property type="project" value="UniProtKB-SubCell"/>
</dbReference>
<dbReference type="GO" id="GO:0005509">
    <property type="term" value="F:calcium ion binding"/>
    <property type="evidence" value="ECO:0007669"/>
    <property type="project" value="InterPro"/>
</dbReference>
<sequence length="603" mass="66809">IVLHFWVISPLSWLPPFLHRSYTSSSLTGTLLWVEVGAWTYHYSDQGDYTWEQARNYCQTFFTDLVAIQNQQEIEYLNRSLPYHARYYWIGIRKLGGVWTWVGTRKALTKEAENWALGEPNNRRSNQDCVEIYIQRPQQSGKWNDEPCSRKKKALCYRASCQPFPCSQRGECVETIGSYRCECYPGFHGPECAEVVQCAELEPKGVHMNCSHPYGDFSYNSTCEFRCQEGFERRGAGMLRCLPSQEWSANIPTCTAITCPVLRAPDQGEMNCSHLHGDFTFGSTCAFSCQTGFVLMGPQSRECTAMGTWTGNTPHCEGRVLLEVSQFRLLLKVFLCPAVIACPVLSAPDQGELDCSHLHRDFAFGSTCAFSCQTGFVLMGSQSRECTATGTWTGDATRCEGRAAVQGVTVIVCPVLSAPAQGEMNCSHLHGDFTFGSTCAFFCQTGFVLMGPQSRECTAMGAWTGDPPQCKGITAARGVTGLVLSMGCSLEDLLNLLFQQLILIVRRFQLENVSLSLQPSPVQCSPWGDTMMFPSPMVPTVQSPRLLFEVCVPLHPCSHQMFSTDHAQDGPGCLLPPPWGLHLWLHVCLLLPDGVCAAGATEP</sequence>
<dbReference type="InterPro" id="IPR001304">
    <property type="entry name" value="C-type_lectin-like"/>
</dbReference>
<dbReference type="InterPro" id="IPR016187">
    <property type="entry name" value="CTDL_fold"/>
</dbReference>
<feature type="disulfide bond" evidence="25">
    <location>
        <begin position="227"/>
        <end position="254"/>
    </location>
</feature>
<evidence type="ECO:0000313" key="29">
    <source>
        <dbReference type="Ensembl" id="ENSMCSP00000015962.1"/>
    </source>
</evidence>
<evidence type="ECO:0000256" key="11">
    <source>
        <dbReference type="ARBA" id="ARBA00022837"/>
    </source>
</evidence>
<evidence type="ECO:0000256" key="24">
    <source>
        <dbReference type="PROSITE-ProRule" id="PRU00076"/>
    </source>
</evidence>
<dbReference type="PROSITE" id="PS50041">
    <property type="entry name" value="C_TYPE_LECTIN_2"/>
    <property type="match status" value="1"/>
</dbReference>
<dbReference type="SMART" id="SM00032">
    <property type="entry name" value="CCP"/>
    <property type="match status" value="4"/>
</dbReference>
<comment type="function">
    <text evidence="22">Ca(2+)-dependent receptor for myeloid cells that binds to carbohydrates on neutrophils and monocytes. Mediates the interaction of activated endothelial cells or platelets with leukocytes. The ligand recognized is sialyl-Lewis X. Mediates rapid rolling of leukocyte rolling over vascular surfaces during the initial steps in inflammation through interaction with SELPLG. Mediates cell-cell interactions and cell adhesion via the interaction with integrin alpha-IIb/beta3 (ITGA2B:ITGB3) and integrin alpha-V/beta-3 (ITGAV:ITGB3).</text>
</comment>
<dbReference type="PROSITE" id="PS00022">
    <property type="entry name" value="EGF_1"/>
    <property type="match status" value="1"/>
</dbReference>
<dbReference type="GO" id="GO:0030246">
    <property type="term" value="F:carbohydrate binding"/>
    <property type="evidence" value="ECO:0007669"/>
    <property type="project" value="UniProtKB-KW"/>
</dbReference>
<keyword evidence="14" id="KW-0472">Membrane</keyword>
<evidence type="ECO:0000256" key="18">
    <source>
        <dbReference type="ARBA" id="ARBA00044221"/>
    </source>
</evidence>
<dbReference type="Pfam" id="PF00084">
    <property type="entry name" value="Sushi"/>
    <property type="match status" value="4"/>
</dbReference>
<dbReference type="Ensembl" id="ENSMCST00000016369.1">
    <property type="protein sequence ID" value="ENSMCSP00000015962.1"/>
    <property type="gene ID" value="ENSMCSG00000010979.1"/>
</dbReference>
<dbReference type="CDD" id="cd03592">
    <property type="entry name" value="CLECT_selectins_like"/>
    <property type="match status" value="1"/>
</dbReference>
<feature type="domain" description="EGF-like" evidence="26">
    <location>
        <begin position="157"/>
        <end position="193"/>
    </location>
</feature>
<feature type="domain" description="Sushi" evidence="28">
    <location>
        <begin position="257"/>
        <end position="318"/>
    </location>
</feature>
<feature type="disulfide bond" evidence="25">
    <location>
        <begin position="443"/>
        <end position="470"/>
    </location>
</feature>
<evidence type="ECO:0000256" key="9">
    <source>
        <dbReference type="ARBA" id="ARBA00022734"/>
    </source>
</evidence>
<keyword evidence="11" id="KW-0106">Calcium</keyword>
<dbReference type="InterPro" id="IPR002396">
    <property type="entry name" value="Selectin_superfamily"/>
</dbReference>
<keyword evidence="10" id="KW-0677">Repeat</keyword>
<dbReference type="InterPro" id="IPR018378">
    <property type="entry name" value="C-type_lectin_CS"/>
</dbReference>
<evidence type="ECO:0000256" key="8">
    <source>
        <dbReference type="ARBA" id="ARBA00022729"/>
    </source>
</evidence>
<reference evidence="29" key="2">
    <citation type="submission" date="2025-09" db="UniProtKB">
        <authorList>
            <consortium name="Ensembl"/>
        </authorList>
    </citation>
    <scope>IDENTIFICATION</scope>
</reference>
<dbReference type="CDD" id="cd00033">
    <property type="entry name" value="CCP"/>
    <property type="match status" value="4"/>
</dbReference>
<evidence type="ECO:0000259" key="28">
    <source>
        <dbReference type="PROSITE" id="PS50923"/>
    </source>
</evidence>
<proteinExistence type="inferred from homology"/>
<dbReference type="PRINTS" id="PR00343">
    <property type="entry name" value="SELECTIN"/>
</dbReference>
<feature type="domain" description="Sushi" evidence="28">
    <location>
        <begin position="196"/>
        <end position="256"/>
    </location>
</feature>
<keyword evidence="13" id="KW-1133">Transmembrane helix</keyword>
<dbReference type="InterPro" id="IPR001881">
    <property type="entry name" value="EGF-like_Ca-bd_dom"/>
</dbReference>
<dbReference type="InterPro" id="IPR000436">
    <property type="entry name" value="Sushi_SCR_CCP_dom"/>
</dbReference>
<name>A0A8C5U6S1_9PASS</name>
<dbReference type="PROSITE" id="PS50923">
    <property type="entry name" value="SUSHI"/>
    <property type="match status" value="4"/>
</dbReference>
<dbReference type="InterPro" id="IPR000742">
    <property type="entry name" value="EGF"/>
</dbReference>
<dbReference type="InterPro" id="IPR035976">
    <property type="entry name" value="Sushi/SCR/CCP_sf"/>
</dbReference>
<dbReference type="PANTHER" id="PTHR19325:SF484">
    <property type="entry name" value="P-SELECTIN"/>
    <property type="match status" value="1"/>
</dbReference>
<dbReference type="SUPFAM" id="SSF56436">
    <property type="entry name" value="C-type lectin-like"/>
    <property type="match status" value="1"/>
</dbReference>
<keyword evidence="12" id="KW-0130">Cell adhesion</keyword>
<dbReference type="SMART" id="SM00181">
    <property type="entry name" value="EGF"/>
    <property type="match status" value="1"/>
</dbReference>
<dbReference type="SUPFAM" id="SSF57535">
    <property type="entry name" value="Complement control module/SCR domain"/>
    <property type="match status" value="4"/>
</dbReference>
<feature type="domain" description="C-type lectin" evidence="27">
    <location>
        <begin position="36"/>
        <end position="157"/>
    </location>
</feature>
<reference evidence="29" key="1">
    <citation type="submission" date="2025-08" db="UniProtKB">
        <authorList>
            <consortium name="Ensembl"/>
        </authorList>
    </citation>
    <scope>IDENTIFICATION</scope>
</reference>